<dbReference type="InterPro" id="IPR051620">
    <property type="entry name" value="ORF904-like_C"/>
</dbReference>
<keyword evidence="7" id="KW-1185">Reference proteome</keyword>
<evidence type="ECO:0000256" key="4">
    <source>
        <dbReference type="SAM" id="MobiDB-lite"/>
    </source>
</evidence>
<accession>A0ABS8H7F1</accession>
<feature type="compositionally biased region" description="Acidic residues" evidence="4">
    <location>
        <begin position="492"/>
        <end position="517"/>
    </location>
</feature>
<dbReference type="Pfam" id="PF08706">
    <property type="entry name" value="D5_N"/>
    <property type="match status" value="1"/>
</dbReference>
<dbReference type="NCBIfam" id="TIGR01613">
    <property type="entry name" value="primase_Cterm"/>
    <property type="match status" value="1"/>
</dbReference>
<sequence length="1022" mass="111865">MLSPLGQAALSYARRGWPVFPCRERDFDLTKGNGEKITLKAKAPYGGSGVKDATCDEDVIKGWWRRRPEAMIGLAMGHNGLFALDFDPRIDDETGEVFTLETLKAALVEQMGCDLPRSLTAMTQSEGVHVYLLQPQDGGEPIRNRGNLPRHVDVRGLGGYVIAPPSILYRADGSEGRYSWLTNRHDDPVEAPASLVEILRSKGRKARADSDRPKATCEGDGTGLRQAQPGPSTSPGRTGHGAANASQAEYDAVRKYGLSALDAECQAVRRAPSGQRNAQLNESALKIASLTVAVPFPALDARFARSAIEAAARDNPGDDDDRQLDATISSGWTAGEDTPRDLTDIASRARQRAARPHRSSRASLPASAPPPETEYGEPSSLTGGDRGKTGQKGAGGGPDRVWDDDLTLQCARYPMTDLGNLERFLARYGDDFLCVAAWAQSSTSPGYVAWDGTRWNRNMADALFGRAAQEVMRLIQQEAEFVRASGVPFPPEEGDLPDPDADGGDEPEEESDSDDPTAAEKAHLKALAKRESRRSAMWYLQRHLARQTRHDGPRHDYIVQVKSNGDIVLYSDKLAAWGRTSESSGHIECIRKLAPARLSARPEDFDADPLILNVQNGTLVFHRPEEGPDGQMLPARVERRDHDRADKITKIAKAIYVPGAPCTQYDAFLAQVQPAEDMREWLRRWSGYNALGIADAQVMALFYGEGSNGKGVWVQTHAHILGDYAWATGIETFMDSGFKRNGGGPSPHLAALQGRRMVYANEPEDNSKFSDGLVKALTSDEPIGGVRELFGPAFELMITFTNTVMANNLPRIGTDFGIRRRMQVVPWNIIIAKEAQDKRLKDKLRDEMSGILNQMIAGALAYLSEGLTMPEAMVEATQAYHEDNDLLGQFLTLCVAREPGNTVGATALQELFAAWQTWSGNLPQTGKAWSTKKLRAEMERKSFRINKSSTMQWQDIVLRFDPHDFVEDGRPVERDLPPARHADKPSAGLPAGASPPVAANDQPPVPPSPLPPMSFDDDDLPP</sequence>
<name>A0ABS8H7F1_9SPHN</name>
<organism evidence="6 7">
    <name type="scientific">Sphingobium soli</name>
    <dbReference type="NCBI Taxonomy" id="1591116"/>
    <lineage>
        <taxon>Bacteria</taxon>
        <taxon>Pseudomonadati</taxon>
        <taxon>Pseudomonadota</taxon>
        <taxon>Alphaproteobacteria</taxon>
        <taxon>Sphingomonadales</taxon>
        <taxon>Sphingomonadaceae</taxon>
        <taxon>Sphingobium</taxon>
    </lineage>
</organism>
<feature type="compositionally biased region" description="Low complexity" evidence="4">
    <location>
        <begin position="985"/>
        <end position="1002"/>
    </location>
</feature>
<feature type="compositionally biased region" description="Basic and acidic residues" evidence="4">
    <location>
        <begin position="206"/>
        <end position="217"/>
    </location>
</feature>
<dbReference type="CDD" id="cd04859">
    <property type="entry name" value="Prim_Pol"/>
    <property type="match status" value="1"/>
</dbReference>
<keyword evidence="3" id="KW-0067">ATP-binding</keyword>
<keyword evidence="1" id="KW-0547">Nucleotide-binding</keyword>
<dbReference type="PANTHER" id="PTHR35372:SF2">
    <property type="entry name" value="SF3 HELICASE DOMAIN-CONTAINING PROTEIN"/>
    <property type="match status" value="1"/>
</dbReference>
<dbReference type="Proteomes" id="UP001198830">
    <property type="component" value="Unassembled WGS sequence"/>
</dbReference>
<dbReference type="RefSeq" id="WP_228227985.1">
    <property type="nucleotide sequence ID" value="NZ_JAJGNP010000021.1"/>
</dbReference>
<feature type="compositionally biased region" description="Basic residues" evidence="4">
    <location>
        <begin position="349"/>
        <end position="360"/>
    </location>
</feature>
<dbReference type="EMBL" id="JAJGNP010000021">
    <property type="protein sequence ID" value="MCC4234494.1"/>
    <property type="molecule type" value="Genomic_DNA"/>
</dbReference>
<dbReference type="InterPro" id="IPR014015">
    <property type="entry name" value="Helicase_SF3_DNA-vir"/>
</dbReference>
<dbReference type="InterPro" id="IPR014818">
    <property type="entry name" value="Phage/plasmid_primase_P4_C"/>
</dbReference>
<dbReference type="SMART" id="SM00943">
    <property type="entry name" value="Prim-Pol"/>
    <property type="match status" value="1"/>
</dbReference>
<proteinExistence type="predicted"/>
<evidence type="ECO:0000313" key="7">
    <source>
        <dbReference type="Proteomes" id="UP001198830"/>
    </source>
</evidence>
<feature type="compositionally biased region" description="Basic and acidic residues" evidence="4">
    <location>
        <begin position="967"/>
        <end position="984"/>
    </location>
</feature>
<feature type="region of interest" description="Disordered" evidence="4">
    <location>
        <begin position="967"/>
        <end position="1022"/>
    </location>
</feature>
<comment type="caution">
    <text evidence="6">The sequence shown here is derived from an EMBL/GenBank/DDBJ whole genome shotgun (WGS) entry which is preliminary data.</text>
</comment>
<feature type="compositionally biased region" description="Pro residues" evidence="4">
    <location>
        <begin position="1003"/>
        <end position="1012"/>
    </location>
</feature>
<dbReference type="InterPro" id="IPR006500">
    <property type="entry name" value="Helicase_put_C_phage/plasmid"/>
</dbReference>
<protein>
    <submittedName>
        <fullName evidence="6">Phage/plasmid primase, P4 family</fullName>
    </submittedName>
</protein>
<dbReference type="InterPro" id="IPR015330">
    <property type="entry name" value="DNA_primase/pol_bifunc_N"/>
</dbReference>
<dbReference type="PROSITE" id="PS51206">
    <property type="entry name" value="SF3_HELICASE_1"/>
    <property type="match status" value="1"/>
</dbReference>
<dbReference type="PANTHER" id="PTHR35372">
    <property type="entry name" value="ATP BINDING PROTEIN-RELATED"/>
    <property type="match status" value="1"/>
</dbReference>
<reference evidence="6 7" key="1">
    <citation type="submission" date="2021-10" db="EMBL/GenBank/DDBJ databases">
        <title>The diversity and Nitrogen Metabolism of Culturable Nitrate-Utilizing Bacteria Within the Oxygen Minimum Zone of the Changjiang (Yangtze River)Estuary.</title>
        <authorList>
            <person name="Zhang D."/>
            <person name="Zheng J."/>
            <person name="Liu S."/>
            <person name="He W."/>
        </authorList>
    </citation>
    <scope>NUCLEOTIDE SEQUENCE [LARGE SCALE GENOMIC DNA]</scope>
    <source>
        <strain evidence="6 7">FXH275-2</strain>
    </source>
</reference>
<keyword evidence="2" id="KW-0378">Hydrolase</keyword>
<dbReference type="SUPFAM" id="SSF56747">
    <property type="entry name" value="Prim-pol domain"/>
    <property type="match status" value="1"/>
</dbReference>
<evidence type="ECO:0000256" key="2">
    <source>
        <dbReference type="ARBA" id="ARBA00022801"/>
    </source>
</evidence>
<evidence type="ECO:0000313" key="6">
    <source>
        <dbReference type="EMBL" id="MCC4234494.1"/>
    </source>
</evidence>
<dbReference type="SMART" id="SM00885">
    <property type="entry name" value="D5_N"/>
    <property type="match status" value="1"/>
</dbReference>
<feature type="region of interest" description="Disordered" evidence="4">
    <location>
        <begin position="311"/>
        <end position="401"/>
    </location>
</feature>
<evidence type="ECO:0000256" key="3">
    <source>
        <dbReference type="ARBA" id="ARBA00022840"/>
    </source>
</evidence>
<evidence type="ECO:0000259" key="5">
    <source>
        <dbReference type="PROSITE" id="PS51206"/>
    </source>
</evidence>
<dbReference type="Pfam" id="PF09250">
    <property type="entry name" value="Prim-Pol"/>
    <property type="match status" value="1"/>
</dbReference>
<evidence type="ECO:0000256" key="1">
    <source>
        <dbReference type="ARBA" id="ARBA00022741"/>
    </source>
</evidence>
<feature type="domain" description="SF3 helicase" evidence="5">
    <location>
        <begin position="677"/>
        <end position="840"/>
    </location>
</feature>
<feature type="region of interest" description="Disordered" evidence="4">
    <location>
        <begin position="201"/>
        <end position="246"/>
    </location>
</feature>
<gene>
    <name evidence="6" type="ORF">LL253_17620</name>
</gene>
<feature type="region of interest" description="Disordered" evidence="4">
    <location>
        <begin position="486"/>
        <end position="526"/>
    </location>
</feature>